<keyword evidence="2" id="KW-0472">Membrane</keyword>
<organism evidence="3 4">
    <name type="scientific">Diacronema lutheri</name>
    <name type="common">Unicellular marine alga</name>
    <name type="synonym">Monochrysis lutheri</name>
    <dbReference type="NCBI Taxonomy" id="2081491"/>
    <lineage>
        <taxon>Eukaryota</taxon>
        <taxon>Haptista</taxon>
        <taxon>Haptophyta</taxon>
        <taxon>Pavlovophyceae</taxon>
        <taxon>Pavlovales</taxon>
        <taxon>Pavlovaceae</taxon>
        <taxon>Diacronema</taxon>
    </lineage>
</organism>
<dbReference type="OrthoDB" id="10574834at2759"/>
<dbReference type="EMBL" id="JAGTXO010000006">
    <property type="protein sequence ID" value="KAG8467533.1"/>
    <property type="molecule type" value="Genomic_DNA"/>
</dbReference>
<evidence type="ECO:0000313" key="3">
    <source>
        <dbReference type="EMBL" id="KAG8467533.1"/>
    </source>
</evidence>
<dbReference type="AlphaFoldDB" id="A0A8J5XM89"/>
<keyword evidence="4" id="KW-1185">Reference proteome</keyword>
<name>A0A8J5XM89_DIALT</name>
<feature type="region of interest" description="Disordered" evidence="1">
    <location>
        <begin position="140"/>
        <end position="162"/>
    </location>
</feature>
<proteinExistence type="predicted"/>
<dbReference type="Proteomes" id="UP000751190">
    <property type="component" value="Unassembled WGS sequence"/>
</dbReference>
<sequence length="262" mass="28945">MNARNVAFAAAAAVAAGVVYVMVHERRRKVKKEQQRRAEQPIPKEMLIEILQEASVEAARFAEQIGAWVAKMQGEHGLTEENAHVLRQQRFESKLDEVINGIRQRKGASEKMMDLAFRQHMEDKDVQAALGTIRRQIAPTLSGRGGASGSGSQPTAPVRVPPSLTKDKLKEVMVFNAVQLEKELAPIRKELAEAKKSTPNVKINPQVIIDLQQKISDAVRARFGFSDEQVMAAVDKFGAKEDPGFKDVLARITNTLNNALST</sequence>
<comment type="caution">
    <text evidence="3">The sequence shown here is derived from an EMBL/GenBank/DDBJ whole genome shotgun (WGS) entry which is preliminary data.</text>
</comment>
<reference evidence="3" key="1">
    <citation type="submission" date="2021-05" db="EMBL/GenBank/DDBJ databases">
        <title>The genome of the haptophyte Pavlova lutheri (Diacronema luteri, Pavlovales) - a model for lipid biosynthesis in eukaryotic algae.</title>
        <authorList>
            <person name="Hulatt C.J."/>
            <person name="Posewitz M.C."/>
        </authorList>
    </citation>
    <scope>NUCLEOTIDE SEQUENCE</scope>
    <source>
        <strain evidence="3">NIVA-4/92</strain>
    </source>
</reference>
<keyword evidence="2" id="KW-0812">Transmembrane</keyword>
<evidence type="ECO:0000313" key="4">
    <source>
        <dbReference type="Proteomes" id="UP000751190"/>
    </source>
</evidence>
<accession>A0A8J5XM89</accession>
<gene>
    <name evidence="3" type="ORF">KFE25_000849</name>
</gene>
<feature type="transmembrane region" description="Helical" evidence="2">
    <location>
        <begin position="6"/>
        <end position="23"/>
    </location>
</feature>
<evidence type="ECO:0000256" key="2">
    <source>
        <dbReference type="SAM" id="Phobius"/>
    </source>
</evidence>
<keyword evidence="2" id="KW-1133">Transmembrane helix</keyword>
<protein>
    <submittedName>
        <fullName evidence="3">Uncharacterized protein</fullName>
    </submittedName>
</protein>
<evidence type="ECO:0000256" key="1">
    <source>
        <dbReference type="SAM" id="MobiDB-lite"/>
    </source>
</evidence>